<dbReference type="Proteomes" id="UP001214576">
    <property type="component" value="Unassembled WGS sequence"/>
</dbReference>
<proteinExistence type="predicted"/>
<dbReference type="EMBL" id="JAKZEL010000021">
    <property type="protein sequence ID" value="KAI4532881.1"/>
    <property type="molecule type" value="Genomic_DNA"/>
</dbReference>
<reference evidence="2" key="1">
    <citation type="submission" date="2022-03" db="EMBL/GenBank/DDBJ databases">
        <title>Genomic analyses of argali, domestic sheep and their hybrids provide insights into chromosomal evolution, heterosis and genetic basis of agronomic traits.</title>
        <authorList>
            <person name="Li M."/>
        </authorList>
    </citation>
    <scope>NUCLEOTIDE SEQUENCE</scope>
    <source>
        <strain evidence="2">CAU-MHL-2022a</strain>
        <tissue evidence="2">Skin</tissue>
    </source>
</reference>
<protein>
    <submittedName>
        <fullName evidence="2">Uncharacterized protein</fullName>
    </submittedName>
</protein>
<evidence type="ECO:0000256" key="1">
    <source>
        <dbReference type="SAM" id="MobiDB-lite"/>
    </source>
</evidence>
<keyword evidence="3" id="KW-1185">Reference proteome</keyword>
<feature type="region of interest" description="Disordered" evidence="1">
    <location>
        <begin position="1"/>
        <end position="58"/>
    </location>
</feature>
<accession>A0AAD4TT83</accession>
<sequence length="197" mass="22365">MVRPAGSKDARSCPRKRRGAQVLGLPPLKSQGSCRTDTPSSPRPHPHPPTELDSQTVNHPKRRLNILENPPILVNATKLFLSFHSLDFRFTNYFQVAVPYGLQFSSGANWKVNSDQLMKMCVIDQRESCAFLWTQSRRPSEINGNQRKKRNILCKTLVRSFGASVIVDRECQREVRPAVPFRTDFQSSPTYCLRVPG</sequence>
<evidence type="ECO:0000313" key="3">
    <source>
        <dbReference type="Proteomes" id="UP001214576"/>
    </source>
</evidence>
<organism evidence="2 3">
    <name type="scientific">Ovis ammon polii</name>
    <dbReference type="NCBI Taxonomy" id="230172"/>
    <lineage>
        <taxon>Eukaryota</taxon>
        <taxon>Metazoa</taxon>
        <taxon>Chordata</taxon>
        <taxon>Craniata</taxon>
        <taxon>Vertebrata</taxon>
        <taxon>Euteleostomi</taxon>
        <taxon>Mammalia</taxon>
        <taxon>Eutheria</taxon>
        <taxon>Laurasiatheria</taxon>
        <taxon>Artiodactyla</taxon>
        <taxon>Ruminantia</taxon>
        <taxon>Pecora</taxon>
        <taxon>Bovidae</taxon>
        <taxon>Caprinae</taxon>
        <taxon>Ovis</taxon>
    </lineage>
</organism>
<dbReference type="AlphaFoldDB" id="A0AAD4TT83"/>
<evidence type="ECO:0000313" key="2">
    <source>
        <dbReference type="EMBL" id="KAI4532881.1"/>
    </source>
</evidence>
<comment type="caution">
    <text evidence="2">The sequence shown here is derived from an EMBL/GenBank/DDBJ whole genome shotgun (WGS) entry which is preliminary data.</text>
</comment>
<gene>
    <name evidence="2" type="ORF">MG293_017289</name>
</gene>
<name>A0AAD4TT83_OVIAM</name>
<feature type="compositionally biased region" description="Basic and acidic residues" evidence="1">
    <location>
        <begin position="1"/>
        <end position="12"/>
    </location>
</feature>